<dbReference type="EMBL" id="MTYI01000046">
    <property type="protein sequence ID" value="PNP56353.1"/>
    <property type="molecule type" value="Genomic_DNA"/>
</dbReference>
<comment type="caution">
    <text evidence="2">The sequence shown here is derived from an EMBL/GenBank/DDBJ whole genome shotgun (WGS) entry which is preliminary data.</text>
</comment>
<accession>A0A2K0UF13</accession>
<evidence type="ECO:0000313" key="2">
    <source>
        <dbReference type="EMBL" id="PNP56353.1"/>
    </source>
</evidence>
<dbReference type="Proteomes" id="UP000236290">
    <property type="component" value="Unassembled WGS sequence"/>
</dbReference>
<feature type="region of interest" description="Disordered" evidence="1">
    <location>
        <begin position="351"/>
        <end position="377"/>
    </location>
</feature>
<name>A0A2K0UF13_TRIHA</name>
<feature type="compositionally biased region" description="Basic and acidic residues" evidence="1">
    <location>
        <begin position="362"/>
        <end position="373"/>
    </location>
</feature>
<organism evidence="2 3">
    <name type="scientific">Trichoderma harzianum</name>
    <name type="common">Hypocrea lixii</name>
    <dbReference type="NCBI Taxonomy" id="5544"/>
    <lineage>
        <taxon>Eukaryota</taxon>
        <taxon>Fungi</taxon>
        <taxon>Dikarya</taxon>
        <taxon>Ascomycota</taxon>
        <taxon>Pezizomycotina</taxon>
        <taxon>Sordariomycetes</taxon>
        <taxon>Hypocreomycetidae</taxon>
        <taxon>Hypocreales</taxon>
        <taxon>Hypocreaceae</taxon>
        <taxon>Trichoderma</taxon>
    </lineage>
</organism>
<proteinExistence type="predicted"/>
<evidence type="ECO:0000313" key="3">
    <source>
        <dbReference type="Proteomes" id="UP000236290"/>
    </source>
</evidence>
<reference evidence="2 3" key="1">
    <citation type="submission" date="2017-02" db="EMBL/GenBank/DDBJ databases">
        <title>Genomes of Trichoderma spp. with biocontrol activity.</title>
        <authorList>
            <person name="Gardiner D."/>
            <person name="Kazan K."/>
            <person name="Vos C."/>
            <person name="Harvey P."/>
        </authorList>
    </citation>
    <scope>NUCLEOTIDE SEQUENCE [LARGE SCALE GENOMIC DNA]</scope>
    <source>
        <strain evidence="2 3">Tr1</strain>
    </source>
</reference>
<evidence type="ECO:0000256" key="1">
    <source>
        <dbReference type="SAM" id="MobiDB-lite"/>
    </source>
</evidence>
<gene>
    <name evidence="2" type="ORF">THARTR1_03509</name>
</gene>
<protein>
    <submittedName>
        <fullName evidence="2">Uncharacterized protein</fullName>
    </submittedName>
</protein>
<dbReference type="AlphaFoldDB" id="A0A2K0UF13"/>
<dbReference type="OrthoDB" id="3029913at2759"/>
<sequence length="1180" mass="131469">MSLKGQYRHLTLRHEQRILCDEVPKLQPGEAQFHSFYLPSLTAGLYDLTISQTVTPNKDDPKHGKEPPARAIPVKRQFDVLAPEWSLSSSDGGSGGSGDDQASTVMSVFPAPGQTAQFRTLPHMVLRDPHLPWARRVSKQILEDKEKNMIPWFALIAFTAEELELTDDERSTFFPSGVGATPNENLGWDLRTGAIKDIPSNDKLLNKIREPADRDKQIKTSVVAVPGPLFKKLFTDSEDPNPTQCDVAKFRFLSHVRTVATEGTMSAIEGDSGTFSIVVSHRIGPVDVDSATPVMVHLVSLHGIDGLSLSELKEKVLMTSLYSWTYTALPPDSFDVRSALQNIGTGGKGLKVLRTDNTSTPKADKSGPEEAGKENMGQSLEELVTKRQNDGYSIVRHRTITGEQTVAMYRGPLSPTRVAHPLNANVSFQSNFGTDLQILDPNLGLMDISYATAWQLGRTLALSDQAFTASLARLRTTIHRDALAKAKEDIYKRLGSADSQTIDTVAYHSRARVVSDIGSTVACLNDINTALHASATPTVCTNRWKRREPVSDLGLSLRSNHIFNQMYSQALYVSTGLSTSADGGPYCYHTVPTNTDYAAVQEWVLDKLHLANIPSHHFIPDPSYLPPETIRFFHVDANWTDAMVDGALSLANHVTDDPAEDFCRSALKARLNEYLATPLKDIGYCQQMPTYGFLMKSQLLVQFPDIAVSAEFEEQFHTREDWDKAKPAAPILVQRKLASDTMLVLFDREPPGLVNLKFTLPAHQQTFVVAAGLHKEDRTKNRMQDEIEIEHQKIFASEHPETDPVKRGGWLGGGSKTYPMGELFDWQSRTMRVVEYATKIHEVLSKEMFRDPKEDGTNGPLDQYIEPRPTAAVFALQLNEPIYTLVIEPAPRNSNTGTGAKTRKDNLSISEDWEHLSLPLLRPEQRTSSFRFHPPPFPAHKYTPSALPSPPPKPLYQPTNLLSYVPTEPIILPPAPPMPASPPISPDTVVVANPSFDLKVSPIEYDSFVPTNRTVPFDLIFSILVPPTSQSTFTYRLTKLTVRLTLGSLDDAGLPSPDDDQSFRPLIMRKPKNSEPPAPTMLSNLRFNVLRSFDGDVMILEVVSRTAWGVDMYTLKEASFVLPMVEVIPWQVPFGKDKDGAERYWRTWVQMKSEFLMGESPLEWEHGREVLLKREVKAVP</sequence>